<proteinExistence type="inferred from homology"/>
<comment type="similarity">
    <text evidence="6">Belongs to the HSP33 family.</text>
</comment>
<dbReference type="Proteomes" id="UP000318102">
    <property type="component" value="Unassembled WGS sequence"/>
</dbReference>
<feature type="disulfide bond" description="Redox-active" evidence="6">
    <location>
        <begin position="281"/>
        <end position="284"/>
    </location>
</feature>
<comment type="caution">
    <text evidence="7">The sequence shown here is derived from an EMBL/GenBank/DDBJ whole genome shotgun (WGS) entry which is preliminary data.</text>
</comment>
<keyword evidence="5 6" id="KW-0676">Redox-active center</keyword>
<dbReference type="CDD" id="cd00498">
    <property type="entry name" value="Hsp33"/>
    <property type="match status" value="1"/>
</dbReference>
<keyword evidence="8" id="KW-1185">Reference proteome</keyword>
<dbReference type="OrthoDB" id="9776534at2"/>
<evidence type="ECO:0000256" key="3">
    <source>
        <dbReference type="ARBA" id="ARBA00023157"/>
    </source>
</evidence>
<dbReference type="GO" id="GO:0051082">
    <property type="term" value="F:unfolded protein binding"/>
    <property type="evidence" value="ECO:0007669"/>
    <property type="project" value="UniProtKB-UniRule"/>
</dbReference>
<dbReference type="Gene3D" id="3.55.30.10">
    <property type="entry name" value="Hsp33 domain"/>
    <property type="match status" value="1"/>
</dbReference>
<dbReference type="GO" id="GO:0044183">
    <property type="term" value="F:protein folding chaperone"/>
    <property type="evidence" value="ECO:0007669"/>
    <property type="project" value="TreeGrafter"/>
</dbReference>
<sequence>MTEVITEQTPTKDRSDMLVRGMAMQGQVRVFAVRTTKLVDELQRRHETYPTATAALGRTATAAAMMGAMLKGNEKLTVQVKGDGPIGQIVADANAKGEVRGYAMHPQVHLASNSEGKLDVAGAVGREGFIHITKDLGLKEPYRGSSPIISGELGEDFTYYFATSEQTPSAVGLGVLVDTDNTVLHAGGFIIQLLPGLSDEQITKIEKSLSTLPPLTTLLDQGLELEELLGRIVDDVQIMDTLPIEFRCQCSRDRVEATLISLGKQELNELIEEEGQAEVVCHFCNEAYQFDKEDLTALVERLDT</sequence>
<evidence type="ECO:0000256" key="2">
    <source>
        <dbReference type="ARBA" id="ARBA00022833"/>
    </source>
</evidence>
<keyword evidence="3 6" id="KW-1015">Disulfide bond</keyword>
<dbReference type="InterPro" id="IPR016154">
    <property type="entry name" value="Heat_shock_Hsp33_C"/>
</dbReference>
<protein>
    <recommendedName>
        <fullName evidence="6">33 kDa chaperonin</fullName>
    </recommendedName>
    <alternativeName>
        <fullName evidence="6">Heat shock protein 33 homolog</fullName>
        <shortName evidence="6">HSP33</shortName>
    </alternativeName>
</protein>
<dbReference type="PIRSF" id="PIRSF005261">
    <property type="entry name" value="Heat_shock_Hsp33"/>
    <property type="match status" value="1"/>
</dbReference>
<keyword evidence="2 6" id="KW-0862">Zinc</keyword>
<dbReference type="Gene3D" id="3.90.1280.10">
    <property type="entry name" value="HSP33 redox switch-like"/>
    <property type="match status" value="1"/>
</dbReference>
<evidence type="ECO:0000313" key="7">
    <source>
        <dbReference type="EMBL" id="TVX85171.1"/>
    </source>
</evidence>
<dbReference type="EMBL" id="VNJK01000009">
    <property type="protein sequence ID" value="TVX85171.1"/>
    <property type="molecule type" value="Genomic_DNA"/>
</dbReference>
<dbReference type="InterPro" id="IPR000397">
    <property type="entry name" value="Heat_shock_Hsp33"/>
</dbReference>
<organism evidence="7 8">
    <name type="scientific">Paenibacillus agilis</name>
    <dbReference type="NCBI Taxonomy" id="3020863"/>
    <lineage>
        <taxon>Bacteria</taxon>
        <taxon>Bacillati</taxon>
        <taxon>Bacillota</taxon>
        <taxon>Bacilli</taxon>
        <taxon>Bacillales</taxon>
        <taxon>Paenibacillaceae</taxon>
        <taxon>Paenibacillus</taxon>
    </lineage>
</organism>
<evidence type="ECO:0000256" key="1">
    <source>
        <dbReference type="ARBA" id="ARBA00022490"/>
    </source>
</evidence>
<dbReference type="AlphaFoldDB" id="A0A559IBV5"/>
<dbReference type="HAMAP" id="MF_00117">
    <property type="entry name" value="HslO"/>
    <property type="match status" value="1"/>
</dbReference>
<dbReference type="SUPFAM" id="SSF64397">
    <property type="entry name" value="Hsp33 domain"/>
    <property type="match status" value="1"/>
</dbReference>
<dbReference type="PANTHER" id="PTHR30111:SF1">
    <property type="entry name" value="33 KDA CHAPERONIN"/>
    <property type="match status" value="1"/>
</dbReference>
<dbReference type="InterPro" id="IPR016153">
    <property type="entry name" value="Heat_shock_Hsp33_N"/>
</dbReference>
<gene>
    <name evidence="6" type="primary">hslO</name>
    <name evidence="7" type="ORF">FPZ44_25810</name>
</gene>
<comment type="subcellular location">
    <subcellularLocation>
        <location evidence="6">Cytoplasm</location>
    </subcellularLocation>
</comment>
<feature type="disulfide bond" description="Redox-active" evidence="6">
    <location>
        <begin position="248"/>
        <end position="250"/>
    </location>
</feature>
<dbReference type="SUPFAM" id="SSF118352">
    <property type="entry name" value="HSP33 redox switch-like"/>
    <property type="match status" value="1"/>
</dbReference>
<evidence type="ECO:0000256" key="4">
    <source>
        <dbReference type="ARBA" id="ARBA00023186"/>
    </source>
</evidence>
<comment type="function">
    <text evidence="6">Redox regulated molecular chaperone. Protects both thermally unfolding and oxidatively damaged proteins from irreversible aggregation. Plays an important role in the bacterial defense system toward oxidative stress.</text>
</comment>
<evidence type="ECO:0000256" key="5">
    <source>
        <dbReference type="ARBA" id="ARBA00023284"/>
    </source>
</evidence>
<reference evidence="7 8" key="1">
    <citation type="submission" date="2019-07" db="EMBL/GenBank/DDBJ databases">
        <authorList>
            <person name="Kim J."/>
        </authorList>
    </citation>
    <scope>NUCLEOTIDE SEQUENCE [LARGE SCALE GENOMIC DNA]</scope>
    <source>
        <strain evidence="7 8">N4</strain>
    </source>
</reference>
<dbReference type="GO" id="GO:0042026">
    <property type="term" value="P:protein refolding"/>
    <property type="evidence" value="ECO:0007669"/>
    <property type="project" value="TreeGrafter"/>
</dbReference>
<keyword evidence="4 6" id="KW-0143">Chaperone</keyword>
<evidence type="ECO:0000313" key="8">
    <source>
        <dbReference type="Proteomes" id="UP000318102"/>
    </source>
</evidence>
<keyword evidence="1 6" id="KW-0963">Cytoplasm</keyword>
<name>A0A559IBV5_9BACL</name>
<evidence type="ECO:0000256" key="6">
    <source>
        <dbReference type="HAMAP-Rule" id="MF_00117"/>
    </source>
</evidence>
<dbReference type="RefSeq" id="WP_144995459.1">
    <property type="nucleotide sequence ID" value="NZ_VNJK01000009.1"/>
</dbReference>
<accession>A0A559IBV5</accession>
<dbReference type="Pfam" id="PF01430">
    <property type="entry name" value="HSP33"/>
    <property type="match status" value="1"/>
</dbReference>
<comment type="PTM">
    <text evidence="6">Under oxidizing conditions two disulfide bonds are formed involving the reactive cysteines. Under reducing conditions zinc is bound to the reactive cysteines and the protein is inactive.</text>
</comment>
<dbReference type="NCBIfam" id="NF001033">
    <property type="entry name" value="PRK00114.1"/>
    <property type="match status" value="1"/>
</dbReference>
<dbReference type="PANTHER" id="PTHR30111">
    <property type="entry name" value="33 KDA CHAPERONIN"/>
    <property type="match status" value="1"/>
</dbReference>
<dbReference type="GO" id="GO:0005737">
    <property type="term" value="C:cytoplasm"/>
    <property type="evidence" value="ECO:0007669"/>
    <property type="project" value="UniProtKB-SubCell"/>
</dbReference>